<proteinExistence type="predicted"/>
<reference evidence="1 2" key="1">
    <citation type="journal article" date="2021" name="BMC Genomics">
        <title>Datura genome reveals duplications of psychoactive alkaloid biosynthetic genes and high mutation rate following tissue culture.</title>
        <authorList>
            <person name="Rajewski A."/>
            <person name="Carter-House D."/>
            <person name="Stajich J."/>
            <person name="Litt A."/>
        </authorList>
    </citation>
    <scope>NUCLEOTIDE SEQUENCE [LARGE SCALE GENOMIC DNA]</scope>
    <source>
        <strain evidence="1">AR-01</strain>
    </source>
</reference>
<keyword evidence="2" id="KW-1185">Reference proteome</keyword>
<accession>A0ABS8WTC1</accession>
<gene>
    <name evidence="1" type="ORF">HAX54_001827</name>
</gene>
<evidence type="ECO:0000313" key="1">
    <source>
        <dbReference type="EMBL" id="MCE3215313.1"/>
    </source>
</evidence>
<organism evidence="1 2">
    <name type="scientific">Datura stramonium</name>
    <name type="common">Jimsonweed</name>
    <name type="synonym">Common thornapple</name>
    <dbReference type="NCBI Taxonomy" id="4076"/>
    <lineage>
        <taxon>Eukaryota</taxon>
        <taxon>Viridiplantae</taxon>
        <taxon>Streptophyta</taxon>
        <taxon>Embryophyta</taxon>
        <taxon>Tracheophyta</taxon>
        <taxon>Spermatophyta</taxon>
        <taxon>Magnoliopsida</taxon>
        <taxon>eudicotyledons</taxon>
        <taxon>Gunneridae</taxon>
        <taxon>Pentapetalae</taxon>
        <taxon>asterids</taxon>
        <taxon>lamiids</taxon>
        <taxon>Solanales</taxon>
        <taxon>Solanaceae</taxon>
        <taxon>Solanoideae</taxon>
        <taxon>Datureae</taxon>
        <taxon>Datura</taxon>
    </lineage>
</organism>
<protein>
    <submittedName>
        <fullName evidence="1">Uncharacterized protein</fullName>
    </submittedName>
</protein>
<dbReference type="Proteomes" id="UP000823775">
    <property type="component" value="Unassembled WGS sequence"/>
</dbReference>
<sequence length="67" mass="7433">MGRVRVHMLGYMKQASHLASTNYDEGDPFGLALALQRQHRQQRTASNAGCLGLVFGMRCQSICTYDA</sequence>
<evidence type="ECO:0000313" key="2">
    <source>
        <dbReference type="Proteomes" id="UP000823775"/>
    </source>
</evidence>
<dbReference type="EMBL" id="JACEIK010010746">
    <property type="protein sequence ID" value="MCE3215313.1"/>
    <property type="molecule type" value="Genomic_DNA"/>
</dbReference>
<comment type="caution">
    <text evidence="1">The sequence shown here is derived from an EMBL/GenBank/DDBJ whole genome shotgun (WGS) entry which is preliminary data.</text>
</comment>
<name>A0ABS8WTC1_DATST</name>